<organism evidence="2 3">
    <name type="scientific">Pseudomonas weihenstephanensis</name>
    <dbReference type="NCBI Taxonomy" id="1608994"/>
    <lineage>
        <taxon>Bacteria</taxon>
        <taxon>Pseudomonadati</taxon>
        <taxon>Pseudomonadota</taxon>
        <taxon>Gammaproteobacteria</taxon>
        <taxon>Pseudomonadales</taxon>
        <taxon>Pseudomonadaceae</taxon>
        <taxon>Pseudomonas</taxon>
    </lineage>
</organism>
<dbReference type="RefSeq" id="WP_203302506.1">
    <property type="nucleotide sequence ID" value="NZ_JAAEBW010000003.1"/>
</dbReference>
<keyword evidence="1" id="KW-0472">Membrane</keyword>
<dbReference type="Proteomes" id="UP000809529">
    <property type="component" value="Unassembled WGS sequence"/>
</dbReference>
<dbReference type="PROSITE" id="PS51257">
    <property type="entry name" value="PROKAR_LIPOPROTEIN"/>
    <property type="match status" value="1"/>
</dbReference>
<evidence type="ECO:0000256" key="1">
    <source>
        <dbReference type="SAM" id="Phobius"/>
    </source>
</evidence>
<reference evidence="2 3" key="1">
    <citation type="submission" date="2020-01" db="EMBL/GenBank/DDBJ databases">
        <title>Comparative genomics of meat spoilage bacteria.</title>
        <authorList>
            <person name="Hilgarth M."/>
            <person name="Vogel R.F."/>
        </authorList>
    </citation>
    <scope>NUCLEOTIDE SEQUENCE [LARGE SCALE GENOMIC DNA]</scope>
    <source>
        <strain evidence="2 3">TMW2.2077</strain>
    </source>
</reference>
<accession>A0ABS1ZG12</accession>
<gene>
    <name evidence="2" type="ORF">GYN02_07240</name>
</gene>
<name>A0ABS1ZG12_9PSED</name>
<keyword evidence="1" id="KW-0812">Transmembrane</keyword>
<keyword evidence="1" id="KW-1133">Transmembrane helix</keyword>
<proteinExistence type="predicted"/>
<protein>
    <recommendedName>
        <fullName evidence="4">Lipoprotein</fullName>
    </recommendedName>
</protein>
<evidence type="ECO:0000313" key="2">
    <source>
        <dbReference type="EMBL" id="MBM1194976.1"/>
    </source>
</evidence>
<sequence length="282" mass="30302">MDAARTKILPAVVLGVCLTLLSGCGTILGHRTGTFDGVNEDIKIVSEPLFWVVSLGLVPLMAIVSMPVDLGVDIVLYPYDAYQKSKPAVVYMPPPVGYSAPLYSINLTGASDFDYMAWPPYSAPTGNTDFIENAPFRLERALIAKAVAAPDPKSGVEPVAGTINPAQLFAADPRNSGKAMSFHKVGPVYQAPNGVNYRNTIKIKETLLASAEKVADKSIIIYFMPCNELVFVRSNTSVYDPGALNQPEVQAVFKSLKQQAAQGKCPLPAPHNKAVLNPRKVV</sequence>
<feature type="transmembrane region" description="Helical" evidence="1">
    <location>
        <begin position="49"/>
        <end position="76"/>
    </location>
</feature>
<dbReference type="EMBL" id="JAAEBW010000003">
    <property type="protein sequence ID" value="MBM1194976.1"/>
    <property type="molecule type" value="Genomic_DNA"/>
</dbReference>
<keyword evidence="3" id="KW-1185">Reference proteome</keyword>
<evidence type="ECO:0008006" key="4">
    <source>
        <dbReference type="Google" id="ProtNLM"/>
    </source>
</evidence>
<comment type="caution">
    <text evidence="2">The sequence shown here is derived from an EMBL/GenBank/DDBJ whole genome shotgun (WGS) entry which is preliminary data.</text>
</comment>
<evidence type="ECO:0000313" key="3">
    <source>
        <dbReference type="Proteomes" id="UP000809529"/>
    </source>
</evidence>